<feature type="transmembrane region" description="Helical" evidence="4">
    <location>
        <begin position="107"/>
        <end position="123"/>
    </location>
</feature>
<evidence type="ECO:0000256" key="2">
    <source>
        <dbReference type="ARBA" id="ARBA00022448"/>
    </source>
</evidence>
<dbReference type="AlphaFoldDB" id="A0AAN9PKR4"/>
<evidence type="ECO:0000259" key="5">
    <source>
        <dbReference type="Pfam" id="PF03081"/>
    </source>
</evidence>
<evidence type="ECO:0000313" key="7">
    <source>
        <dbReference type="Proteomes" id="UP001359559"/>
    </source>
</evidence>
<dbReference type="PANTHER" id="PTHR12542">
    <property type="entry name" value="EXOCYST COMPLEX PROTEIN EXO70"/>
    <property type="match status" value="1"/>
</dbReference>
<keyword evidence="3" id="KW-0268">Exocytosis</keyword>
<dbReference type="SUPFAM" id="SSF74788">
    <property type="entry name" value="Cullin repeat-like"/>
    <property type="match status" value="1"/>
</dbReference>
<dbReference type="GO" id="GO:0015031">
    <property type="term" value="P:protein transport"/>
    <property type="evidence" value="ECO:0007669"/>
    <property type="project" value="UniProtKB-KW"/>
</dbReference>
<dbReference type="InterPro" id="IPR004140">
    <property type="entry name" value="Exo70"/>
</dbReference>
<sequence length="724" mass="83156">MARQILSWLVQPRVCRFISFTSSVVGLLVYSLSSSFNRLFGKWNLWKILLYIIFSFIICLSVLFAKVCHCQRSPSFRLEAQLAFLVLIITSVYSFFYDKVLNGKPDAYSIISNAAFAIMSLGLSREIHCGIEVDLLYFFSGCLIVQLMKIKLCLFIVGAGVSYSLIVLRSYFDAPEENGHFRQQVQDEVVIQVYSHSLETNNNSTIQMDSPPANIENVSEASPLNRDIKFVATQVNSHSQGGNNDHSDFIMSCFMASIEALKKENRKLIHTVSNHVERSLKFDDDSDLEYDDTLVMDTLPSGIIKDLQKTVNLMVATGLKEECCHMYSGCRRGFLEEWLLSFELQELNMEDIYSKMEKIESWTKAFNVAVKVLFPNEKRLCDRVFKRFSSAADITFTEICKELTMHLLSFSDTLATGMHLLDFWPAIGSKVIKTLRNLDLEFESLLPNQSSVSLLRQVFMVWKILPLKIRIHSLICYDIAQPAAPNGGIQWITLKVMNYLRGIPKIVTCNREISSRGSHTPCPYLASVMVMLESNLEAKSRNYSDPVLGYVFKMNNYRCIDLGAKVIGLEPIFGDDWFQKNKAKVQQNLELYQRSSWNKLLDFLKLNNNELEQPNVADSVKVKLDLFNLHFEEICNIRSTWPVFDKQLRKQIIASLENILLPAYGNFIGRIRNVLGKQCDEYIKYGIFHIQDRLNHLFLENLISQSLDLDSNWIRNNHLIQTWI</sequence>
<keyword evidence="3" id="KW-0653">Protein transport</keyword>
<name>A0AAN9PKR4_CLITE</name>
<gene>
    <name evidence="6" type="ORF">RJT34_11723</name>
</gene>
<feature type="transmembrane region" description="Helical" evidence="4">
    <location>
        <begin position="76"/>
        <end position="95"/>
    </location>
</feature>
<feature type="transmembrane region" description="Helical" evidence="4">
    <location>
        <begin position="45"/>
        <end position="64"/>
    </location>
</feature>
<dbReference type="GO" id="GO:0005546">
    <property type="term" value="F:phosphatidylinositol-4,5-bisphosphate binding"/>
    <property type="evidence" value="ECO:0007669"/>
    <property type="project" value="InterPro"/>
</dbReference>
<protein>
    <recommendedName>
        <fullName evidence="3">Exocyst subunit Exo70 family protein</fullName>
    </recommendedName>
</protein>
<keyword evidence="4" id="KW-1133">Transmembrane helix</keyword>
<dbReference type="Proteomes" id="UP001359559">
    <property type="component" value="Unassembled WGS sequence"/>
</dbReference>
<feature type="transmembrane region" description="Helical" evidence="4">
    <location>
        <begin position="14"/>
        <end position="33"/>
    </location>
</feature>
<feature type="transmembrane region" description="Helical" evidence="4">
    <location>
        <begin position="135"/>
        <end position="161"/>
    </location>
</feature>
<organism evidence="6 7">
    <name type="scientific">Clitoria ternatea</name>
    <name type="common">Butterfly pea</name>
    <dbReference type="NCBI Taxonomy" id="43366"/>
    <lineage>
        <taxon>Eukaryota</taxon>
        <taxon>Viridiplantae</taxon>
        <taxon>Streptophyta</taxon>
        <taxon>Embryophyta</taxon>
        <taxon>Tracheophyta</taxon>
        <taxon>Spermatophyta</taxon>
        <taxon>Magnoliopsida</taxon>
        <taxon>eudicotyledons</taxon>
        <taxon>Gunneridae</taxon>
        <taxon>Pentapetalae</taxon>
        <taxon>rosids</taxon>
        <taxon>fabids</taxon>
        <taxon>Fabales</taxon>
        <taxon>Fabaceae</taxon>
        <taxon>Papilionoideae</taxon>
        <taxon>50 kb inversion clade</taxon>
        <taxon>NPAAA clade</taxon>
        <taxon>indigoferoid/millettioid clade</taxon>
        <taxon>Phaseoleae</taxon>
        <taxon>Clitoria</taxon>
    </lineage>
</organism>
<comment type="function">
    <text evidence="3">Component of the exocyst complex.</text>
</comment>
<comment type="similarity">
    <text evidence="1 3">Belongs to the EXO70 family.</text>
</comment>
<evidence type="ECO:0000256" key="1">
    <source>
        <dbReference type="ARBA" id="ARBA00006756"/>
    </source>
</evidence>
<feature type="domain" description="Exocyst complex subunit Exo70 C-terminal" evidence="5">
    <location>
        <begin position="361"/>
        <end position="695"/>
    </location>
</feature>
<evidence type="ECO:0000256" key="4">
    <source>
        <dbReference type="SAM" id="Phobius"/>
    </source>
</evidence>
<dbReference type="InterPro" id="IPR046364">
    <property type="entry name" value="Exo70_C"/>
</dbReference>
<dbReference type="PANTHER" id="PTHR12542:SF180">
    <property type="entry name" value="EXOCYST SUBUNIT EXO70 FAMILY PROTEIN"/>
    <property type="match status" value="1"/>
</dbReference>
<dbReference type="GO" id="GO:0000145">
    <property type="term" value="C:exocyst"/>
    <property type="evidence" value="ECO:0007669"/>
    <property type="project" value="InterPro"/>
</dbReference>
<dbReference type="InterPro" id="IPR016159">
    <property type="entry name" value="Cullin_repeat-like_dom_sf"/>
</dbReference>
<comment type="caution">
    <text evidence="6">The sequence shown here is derived from an EMBL/GenBank/DDBJ whole genome shotgun (WGS) entry which is preliminary data.</text>
</comment>
<keyword evidence="4" id="KW-0812">Transmembrane</keyword>
<proteinExistence type="inferred from homology"/>
<evidence type="ECO:0000313" key="6">
    <source>
        <dbReference type="EMBL" id="KAK7300872.1"/>
    </source>
</evidence>
<keyword evidence="7" id="KW-1185">Reference proteome</keyword>
<dbReference type="GO" id="GO:0006887">
    <property type="term" value="P:exocytosis"/>
    <property type="evidence" value="ECO:0007669"/>
    <property type="project" value="UniProtKB-KW"/>
</dbReference>
<dbReference type="EMBL" id="JAYKXN010000003">
    <property type="protein sequence ID" value="KAK7300872.1"/>
    <property type="molecule type" value="Genomic_DNA"/>
</dbReference>
<dbReference type="Pfam" id="PF03081">
    <property type="entry name" value="Exo70_C"/>
    <property type="match status" value="1"/>
</dbReference>
<reference evidence="6 7" key="1">
    <citation type="submission" date="2024-01" db="EMBL/GenBank/DDBJ databases">
        <title>The genomes of 5 underutilized Papilionoideae crops provide insights into root nodulation and disease resistance.</title>
        <authorList>
            <person name="Yuan L."/>
        </authorList>
    </citation>
    <scope>NUCLEOTIDE SEQUENCE [LARGE SCALE GENOMIC DNA]</scope>
    <source>
        <strain evidence="6">LY-2023</strain>
        <tissue evidence="6">Leaf</tissue>
    </source>
</reference>
<accession>A0AAN9PKR4</accession>
<dbReference type="Gene3D" id="1.20.1280.170">
    <property type="entry name" value="Exocyst complex component Exo70"/>
    <property type="match status" value="1"/>
</dbReference>
<keyword evidence="2 3" id="KW-0813">Transport</keyword>
<evidence type="ECO:0000256" key="3">
    <source>
        <dbReference type="RuleBase" id="RU365026"/>
    </source>
</evidence>
<keyword evidence="4" id="KW-0472">Membrane</keyword>